<dbReference type="InterPro" id="IPR001650">
    <property type="entry name" value="Helicase_C-like"/>
</dbReference>
<dbReference type="GO" id="GO:0003724">
    <property type="term" value="F:RNA helicase activity"/>
    <property type="evidence" value="ECO:0007669"/>
    <property type="project" value="TreeGrafter"/>
</dbReference>
<keyword evidence="8" id="KW-1185">Reference proteome</keyword>
<dbReference type="Gene3D" id="3.40.50.300">
    <property type="entry name" value="P-loop containing nucleotide triphosphate hydrolases"/>
    <property type="match status" value="1"/>
</dbReference>
<dbReference type="PANTHER" id="PTHR47959:SF14">
    <property type="entry name" value="DEAD-BOX ATP-DEPENDENT RNA HELICASE 28"/>
    <property type="match status" value="1"/>
</dbReference>
<dbReference type="Proteomes" id="UP000653305">
    <property type="component" value="Unassembled WGS sequence"/>
</dbReference>
<dbReference type="CDD" id="cd18787">
    <property type="entry name" value="SF2_C_DEAD"/>
    <property type="match status" value="1"/>
</dbReference>
<evidence type="ECO:0000256" key="3">
    <source>
        <dbReference type="ARBA" id="ARBA00022806"/>
    </source>
</evidence>
<organism evidence="7 8">
    <name type="scientific">Phtheirospermum japonicum</name>
    <dbReference type="NCBI Taxonomy" id="374723"/>
    <lineage>
        <taxon>Eukaryota</taxon>
        <taxon>Viridiplantae</taxon>
        <taxon>Streptophyta</taxon>
        <taxon>Embryophyta</taxon>
        <taxon>Tracheophyta</taxon>
        <taxon>Spermatophyta</taxon>
        <taxon>Magnoliopsida</taxon>
        <taxon>eudicotyledons</taxon>
        <taxon>Gunneridae</taxon>
        <taxon>Pentapetalae</taxon>
        <taxon>asterids</taxon>
        <taxon>lamiids</taxon>
        <taxon>Lamiales</taxon>
        <taxon>Orobanchaceae</taxon>
        <taxon>Orobanchaceae incertae sedis</taxon>
        <taxon>Phtheirospermum</taxon>
    </lineage>
</organism>
<keyword evidence="4" id="KW-0067">ATP-binding</keyword>
<evidence type="ECO:0000256" key="5">
    <source>
        <dbReference type="SAM" id="MobiDB-lite"/>
    </source>
</evidence>
<dbReference type="PROSITE" id="PS51194">
    <property type="entry name" value="HELICASE_CTER"/>
    <property type="match status" value="1"/>
</dbReference>
<dbReference type="GO" id="GO:0005829">
    <property type="term" value="C:cytosol"/>
    <property type="evidence" value="ECO:0007669"/>
    <property type="project" value="TreeGrafter"/>
</dbReference>
<dbReference type="GO" id="GO:0016787">
    <property type="term" value="F:hydrolase activity"/>
    <property type="evidence" value="ECO:0007669"/>
    <property type="project" value="UniProtKB-KW"/>
</dbReference>
<evidence type="ECO:0000313" key="8">
    <source>
        <dbReference type="Proteomes" id="UP000653305"/>
    </source>
</evidence>
<dbReference type="PANTHER" id="PTHR47959">
    <property type="entry name" value="ATP-DEPENDENT RNA HELICASE RHLE-RELATED"/>
    <property type="match status" value="1"/>
</dbReference>
<dbReference type="EMBL" id="BMAC01000383">
    <property type="protein sequence ID" value="GFP95362.1"/>
    <property type="molecule type" value="Genomic_DNA"/>
</dbReference>
<name>A0A830CAS3_9LAMI</name>
<evidence type="ECO:0000256" key="4">
    <source>
        <dbReference type="ARBA" id="ARBA00022840"/>
    </source>
</evidence>
<evidence type="ECO:0000256" key="1">
    <source>
        <dbReference type="ARBA" id="ARBA00022741"/>
    </source>
</evidence>
<feature type="compositionally biased region" description="Basic residues" evidence="5">
    <location>
        <begin position="293"/>
        <end position="310"/>
    </location>
</feature>
<keyword evidence="2" id="KW-0378">Hydrolase</keyword>
<dbReference type="OrthoDB" id="10259843at2759"/>
<comment type="caution">
    <text evidence="7">The sequence shown here is derived from an EMBL/GenBank/DDBJ whole genome shotgun (WGS) entry which is preliminary data.</text>
</comment>
<feature type="region of interest" description="Disordered" evidence="5">
    <location>
        <begin position="368"/>
        <end position="398"/>
    </location>
</feature>
<accession>A0A830CAS3</accession>
<evidence type="ECO:0000313" key="7">
    <source>
        <dbReference type="EMBL" id="GFP95362.1"/>
    </source>
</evidence>
<keyword evidence="3 7" id="KW-0347">Helicase</keyword>
<dbReference type="InterPro" id="IPR027417">
    <property type="entry name" value="P-loop_NTPase"/>
</dbReference>
<dbReference type="Pfam" id="PF00271">
    <property type="entry name" value="Helicase_C"/>
    <property type="match status" value="1"/>
</dbReference>
<protein>
    <submittedName>
        <fullName evidence="7">Dead-box ATP-dependent RNA helicase 28</fullName>
    </submittedName>
</protein>
<dbReference type="InterPro" id="IPR050079">
    <property type="entry name" value="DEAD_box_RNA_helicase"/>
</dbReference>
<proteinExistence type="predicted"/>
<reference evidence="7" key="1">
    <citation type="submission" date="2020-07" db="EMBL/GenBank/DDBJ databases">
        <title>Ethylene signaling mediates host invasion by parasitic plants.</title>
        <authorList>
            <person name="Yoshida S."/>
        </authorList>
    </citation>
    <scope>NUCLEOTIDE SEQUENCE</scope>
    <source>
        <strain evidence="7">Okayama</strain>
    </source>
</reference>
<evidence type="ECO:0000259" key="6">
    <source>
        <dbReference type="PROSITE" id="PS51194"/>
    </source>
</evidence>
<feature type="region of interest" description="Disordered" evidence="5">
    <location>
        <begin position="265"/>
        <end position="332"/>
    </location>
</feature>
<evidence type="ECO:0000256" key="2">
    <source>
        <dbReference type="ARBA" id="ARBA00022801"/>
    </source>
</evidence>
<feature type="domain" description="Helicase C-terminal" evidence="6">
    <location>
        <begin position="51"/>
        <end position="199"/>
    </location>
</feature>
<dbReference type="AlphaFoldDB" id="A0A830CAS3"/>
<feature type="compositionally biased region" description="Basic residues" evidence="5">
    <location>
        <begin position="368"/>
        <end position="379"/>
    </location>
</feature>
<keyword evidence="1" id="KW-0547">Nucleotide-binding</keyword>
<dbReference type="SUPFAM" id="SSF52540">
    <property type="entry name" value="P-loop containing nucleoside triphosphate hydrolases"/>
    <property type="match status" value="1"/>
</dbReference>
<gene>
    <name evidence="7" type="ORF">PHJA_001680500</name>
</gene>
<dbReference type="GO" id="GO:0005524">
    <property type="term" value="F:ATP binding"/>
    <property type="evidence" value="ECO:0007669"/>
    <property type="project" value="UniProtKB-KW"/>
</dbReference>
<sequence length="437" mass="49823">MLFSATMTEKIDELVKLSLDKPLPLSADPSTKRPAALTEEVVRLRRNLEGNEEAVLLALCSKTFTSKVIIFSGTKKAAHRLKILFGLAGFKAAELHGDLTQAQRLDALEVFKKQQVDFLIVIDVAARGLDIIGVQTVIKFACPRDLTSYVHRVGRTARAGREGYVVTFVTDDDRSLLKAIVKRAGARLRSRIVAEQSIRKCSQMIEQMEDEVTSILEEEWEEMALRKVEMEATKAENMIAHRDEIFSRPKRTWFVTEKEKKLAAQEAKDALGKKKGSGKEAMSAEQAEQLKMKEKRKREREKNLPRKARRKLEASREMLEDEDDEECKQGEQKNKKEKICIPLVDVAYRRAKAVKAANKAVEAGKIVKKPMKKPNKRPSHSSGQSRTEEMQELFQGDMSEKRLKRTFGGGGKKKSSFKSKSRYEYHLSLFIYLFFYF</sequence>
<dbReference type="SMART" id="SM00490">
    <property type="entry name" value="HELICc"/>
    <property type="match status" value="1"/>
</dbReference>